<sequence>MNSEPKPFASLSSGLLARKGAAKPAMRPQGFGQVGNGLEDLGWNDMGFEPPKPAPTSLADADHDAFGEVVQAPSRNPLAGLTPVDSPVHSQQAEIAGRLSTYEPDDAGEEEDETAELYVPELDAADVGDPQVDDVAPAPVVALAGTRMKTVAETVVPSPAPRRSRQPRPAPGSKDRAAFTLRLDADRHLKLRLACAIDGRSAQQFVTQALDHLLDSMPELEALAEKAKRKG</sequence>
<feature type="region of interest" description="Disordered" evidence="1">
    <location>
        <begin position="153"/>
        <end position="177"/>
    </location>
</feature>
<reference evidence="2 3" key="1">
    <citation type="submission" date="2020-03" db="EMBL/GenBank/DDBJ databases">
        <title>Sphingomonas sp. nov., isolated from fish.</title>
        <authorList>
            <person name="Hyun D.-W."/>
            <person name="Bae J.-W."/>
        </authorList>
    </citation>
    <scope>NUCLEOTIDE SEQUENCE [LARGE SCALE GENOMIC DNA]</scope>
    <source>
        <strain evidence="2 3">HDW15C</strain>
    </source>
</reference>
<dbReference type="RefSeq" id="WP_166094455.1">
    <property type="nucleotide sequence ID" value="NZ_CP049871.1"/>
</dbReference>
<feature type="compositionally biased region" description="Acidic residues" evidence="1">
    <location>
        <begin position="103"/>
        <end position="115"/>
    </location>
</feature>
<dbReference type="GO" id="GO:0006355">
    <property type="term" value="P:regulation of DNA-templated transcription"/>
    <property type="evidence" value="ECO:0007669"/>
    <property type="project" value="InterPro"/>
</dbReference>
<protein>
    <submittedName>
        <fullName evidence="2">Uncharacterized protein</fullName>
    </submittedName>
</protein>
<proteinExistence type="predicted"/>
<organism evidence="2 3">
    <name type="scientific">Sphingomonas sinipercae</name>
    <dbReference type="NCBI Taxonomy" id="2714944"/>
    <lineage>
        <taxon>Bacteria</taxon>
        <taxon>Pseudomonadati</taxon>
        <taxon>Pseudomonadota</taxon>
        <taxon>Alphaproteobacteria</taxon>
        <taxon>Sphingomonadales</taxon>
        <taxon>Sphingomonadaceae</taxon>
        <taxon>Sphingomonas</taxon>
    </lineage>
</organism>
<feature type="region of interest" description="Disordered" evidence="1">
    <location>
        <begin position="19"/>
        <end position="115"/>
    </location>
</feature>
<dbReference type="KEGG" id="ssin:G7078_07105"/>
<dbReference type="InterPro" id="IPR010985">
    <property type="entry name" value="Ribbon_hlx_hlx"/>
</dbReference>
<accession>A0A6G7ZNK3</accession>
<evidence type="ECO:0000313" key="3">
    <source>
        <dbReference type="Proteomes" id="UP000502502"/>
    </source>
</evidence>
<gene>
    <name evidence="2" type="ORF">G7078_07105</name>
</gene>
<evidence type="ECO:0000313" key="2">
    <source>
        <dbReference type="EMBL" id="QIL02577.1"/>
    </source>
</evidence>
<dbReference type="Proteomes" id="UP000502502">
    <property type="component" value="Chromosome"/>
</dbReference>
<name>A0A6G7ZNK3_9SPHN</name>
<dbReference type="SUPFAM" id="SSF47598">
    <property type="entry name" value="Ribbon-helix-helix"/>
    <property type="match status" value="1"/>
</dbReference>
<keyword evidence="3" id="KW-1185">Reference proteome</keyword>
<evidence type="ECO:0000256" key="1">
    <source>
        <dbReference type="SAM" id="MobiDB-lite"/>
    </source>
</evidence>
<dbReference type="EMBL" id="CP049871">
    <property type="protein sequence ID" value="QIL02577.1"/>
    <property type="molecule type" value="Genomic_DNA"/>
</dbReference>
<dbReference type="AlphaFoldDB" id="A0A6G7ZNK3"/>